<sequence length="270" mass="30760">MQATKPPLSSACHQGIKTHLYLIGKSTEGNCFSAYESLLDDLLLCAIIGGEKDLLNLFNDKWNLRENLLFCIATGEKESCQSQLITSPAIPMHGLLILVNMNPVEYGHIFLVPYGKKQRQEFWHKEMFYLISRLLLPVEQDAYFANHLPVELLPVINVYDCKDNKGAGYVQIADALKPQDQQSSGLVRSSARLVRQSVRFVRQSVRLAQLLSPLKPRPQHTIPLPLDLTILLVERDEEEERRRDPTEAAVNFDEGGDELRRRQRTPISER</sequence>
<organism evidence="3 4">
    <name type="scientific">Asparagus officinalis</name>
    <name type="common">Garden asparagus</name>
    <dbReference type="NCBI Taxonomy" id="4686"/>
    <lineage>
        <taxon>Eukaryota</taxon>
        <taxon>Viridiplantae</taxon>
        <taxon>Streptophyta</taxon>
        <taxon>Embryophyta</taxon>
        <taxon>Tracheophyta</taxon>
        <taxon>Spermatophyta</taxon>
        <taxon>Magnoliopsida</taxon>
        <taxon>Liliopsida</taxon>
        <taxon>Asparagales</taxon>
        <taxon>Asparagaceae</taxon>
        <taxon>Asparagoideae</taxon>
        <taxon>Asparagus</taxon>
    </lineage>
</organism>
<keyword evidence="4" id="KW-1185">Reference proteome</keyword>
<dbReference type="Pfam" id="PF26217">
    <property type="entry name" value="GDPGP1_N"/>
    <property type="match status" value="1"/>
</dbReference>
<evidence type="ECO:0000259" key="2">
    <source>
        <dbReference type="Pfam" id="PF26217"/>
    </source>
</evidence>
<proteinExistence type="predicted"/>
<evidence type="ECO:0000256" key="1">
    <source>
        <dbReference type="SAM" id="MobiDB-lite"/>
    </source>
</evidence>
<feature type="region of interest" description="Disordered" evidence="1">
    <location>
        <begin position="237"/>
        <end position="270"/>
    </location>
</feature>
<name>A0A5P1EBK8_ASPOF</name>
<reference evidence="4" key="1">
    <citation type="journal article" date="2017" name="Nat. Commun.">
        <title>The asparagus genome sheds light on the origin and evolution of a young Y chromosome.</title>
        <authorList>
            <person name="Harkess A."/>
            <person name="Zhou J."/>
            <person name="Xu C."/>
            <person name="Bowers J.E."/>
            <person name="Van der Hulst R."/>
            <person name="Ayyampalayam S."/>
            <person name="Mercati F."/>
            <person name="Riccardi P."/>
            <person name="McKain M.R."/>
            <person name="Kakrana A."/>
            <person name="Tang H."/>
            <person name="Ray J."/>
            <person name="Groenendijk J."/>
            <person name="Arikit S."/>
            <person name="Mathioni S.M."/>
            <person name="Nakano M."/>
            <person name="Shan H."/>
            <person name="Telgmann-Rauber A."/>
            <person name="Kanno A."/>
            <person name="Yue Z."/>
            <person name="Chen H."/>
            <person name="Li W."/>
            <person name="Chen Y."/>
            <person name="Xu X."/>
            <person name="Zhang Y."/>
            <person name="Luo S."/>
            <person name="Chen H."/>
            <person name="Gao J."/>
            <person name="Mao Z."/>
            <person name="Pires J.C."/>
            <person name="Luo M."/>
            <person name="Kudrna D."/>
            <person name="Wing R.A."/>
            <person name="Meyers B.C."/>
            <person name="Yi K."/>
            <person name="Kong H."/>
            <person name="Lavrijsen P."/>
            <person name="Sunseri F."/>
            <person name="Falavigna A."/>
            <person name="Ye Y."/>
            <person name="Leebens-Mack J.H."/>
            <person name="Chen G."/>
        </authorList>
    </citation>
    <scope>NUCLEOTIDE SEQUENCE [LARGE SCALE GENOMIC DNA]</scope>
    <source>
        <strain evidence="4">cv. DH0086</strain>
    </source>
</reference>
<gene>
    <name evidence="3" type="ORF">A4U43_C07F12850</name>
</gene>
<dbReference type="Proteomes" id="UP000243459">
    <property type="component" value="Chromosome 7"/>
</dbReference>
<feature type="domain" description="GDPGP1-like N-terminal" evidence="2">
    <location>
        <begin position="58"/>
        <end position="140"/>
    </location>
</feature>
<evidence type="ECO:0000313" key="3">
    <source>
        <dbReference type="EMBL" id="ONK63242.1"/>
    </source>
</evidence>
<dbReference type="Gramene" id="ONK63242">
    <property type="protein sequence ID" value="ONK63242"/>
    <property type="gene ID" value="A4U43_C07F12850"/>
</dbReference>
<protein>
    <recommendedName>
        <fullName evidence="2">GDPGP1-like N-terminal domain-containing protein</fullName>
    </recommendedName>
</protein>
<evidence type="ECO:0000313" key="4">
    <source>
        <dbReference type="Proteomes" id="UP000243459"/>
    </source>
</evidence>
<dbReference type="InterPro" id="IPR058866">
    <property type="entry name" value="GDPGP1_N"/>
</dbReference>
<dbReference type="AlphaFoldDB" id="A0A5P1EBK8"/>
<dbReference type="EMBL" id="CM007387">
    <property type="protein sequence ID" value="ONK63242.1"/>
    <property type="molecule type" value="Genomic_DNA"/>
</dbReference>
<accession>A0A5P1EBK8</accession>